<evidence type="ECO:0000313" key="3">
    <source>
        <dbReference type="Proteomes" id="UP000111934"/>
    </source>
</evidence>
<dbReference type="KEGG" id="vg:36772164"/>
<dbReference type="GeneID" id="36772164"/>
<dbReference type="RefSeq" id="YP_009480353.1">
    <property type="nucleotide sequence ID" value="NC_037586.1"/>
</dbReference>
<dbReference type="EMBL" id="KU311716">
    <property type="protein sequence ID" value="AMX23308.1"/>
    <property type="molecule type" value="Genomic_RNA"/>
</dbReference>
<sequence>MKSQTGSRGFSARYDLCQLICVILATVGGMSQVMSIILSGYVPADYRETCEYVGHTLAILCFAIQIGLMRWMRSDKVAIGVVMDKMSRSLSAVGVVGDQDVISKQGSKLNDSGYLNLLGMAQSHFDGIEHHQPKAEDTDSLLGDENVESLVKLNGQFVMMMSGTGTTLPLRLMSDFVKAVFTTEFKNDDATFVVKEDTVLPMSLMNHPMTGAVVEKYNPFYIYVTWGVRADGTWYVAKGTAIPMPSYVKDWALKRSAAGRPHFAFKNAPWINDTVSVTTEPKTNRTPVVMVPSSVYSLYPNIHKDEVIVPDAPPPYPVAASPV</sequence>
<feature type="transmembrane region" description="Helical" evidence="1">
    <location>
        <begin position="20"/>
        <end position="40"/>
    </location>
</feature>
<keyword evidence="3" id="KW-1185">Reference proteome</keyword>
<keyword evidence="1" id="KW-1133">Transmembrane helix</keyword>
<organism evidence="2 3">
    <name type="scientific">Callinectes sapidus reovirus 1</name>
    <dbReference type="NCBI Taxonomy" id="1811230"/>
    <lineage>
        <taxon>Viruses</taxon>
        <taxon>Riboviria</taxon>
        <taxon>Orthornavirae</taxon>
        <taxon>Duplornaviricota</taxon>
        <taxon>Resentoviricetes</taxon>
        <taxon>Reovirales</taxon>
        <taxon>Sedoreoviridae</taxon>
        <taxon>Crabreovirus</taxon>
        <taxon>Crabreovirus callinectes</taxon>
    </lineage>
</organism>
<keyword evidence="1" id="KW-0812">Transmembrane</keyword>
<evidence type="ECO:0000313" key="2">
    <source>
        <dbReference type="EMBL" id="AMX23308.1"/>
    </source>
</evidence>
<reference evidence="2 3" key="1">
    <citation type="journal article" date="2016" name="Front. Microbiol.">
        <title>Genome Sequence Analysis of CsRV1: A Pathogenic Reovirus that Infects the Blue Crab Callinectes sapidus Across Its Trans-Hemispheric Range.</title>
        <authorList>
            <person name="Flowers E.M."/>
            <person name="Bachvaroff T.R."/>
            <person name="Warg J.V."/>
            <person name="Neill J.D."/>
            <person name="Killian M.L."/>
            <person name="Vinagre A.S."/>
            <person name="Brown S."/>
            <person name="Almeida A.S."/>
            <person name="Schott E.J."/>
        </authorList>
    </citation>
    <scope>NUCLEOTIDE SEQUENCE [LARGE SCALE GENOMIC DNA]</scope>
    <source>
        <strain evidence="2">X45</strain>
    </source>
</reference>
<feature type="transmembrane region" description="Helical" evidence="1">
    <location>
        <begin position="52"/>
        <end position="69"/>
    </location>
</feature>
<dbReference type="Proteomes" id="UP000111934">
    <property type="component" value="Genome"/>
</dbReference>
<accession>A0A165BEK6</accession>
<name>A0A165BEK6_9REOV</name>
<evidence type="ECO:0000256" key="1">
    <source>
        <dbReference type="SAM" id="Phobius"/>
    </source>
</evidence>
<proteinExistence type="predicted"/>
<protein>
    <submittedName>
        <fullName evidence="2">VP9</fullName>
    </submittedName>
</protein>
<keyword evidence="1" id="KW-0472">Membrane</keyword>